<evidence type="ECO:0000256" key="1">
    <source>
        <dbReference type="ARBA" id="ARBA00006484"/>
    </source>
</evidence>
<dbReference type="SUPFAM" id="SSF51735">
    <property type="entry name" value="NAD(P)-binding Rossmann-fold domains"/>
    <property type="match status" value="1"/>
</dbReference>
<comment type="caution">
    <text evidence="3">The sequence shown here is derived from an EMBL/GenBank/DDBJ whole genome shotgun (WGS) entry which is preliminary data.</text>
</comment>
<dbReference type="Gene3D" id="3.40.50.720">
    <property type="entry name" value="NAD(P)-binding Rossmann-like Domain"/>
    <property type="match status" value="1"/>
</dbReference>
<dbReference type="Proteomes" id="UP001320899">
    <property type="component" value="Unassembled WGS sequence"/>
</dbReference>
<dbReference type="NCBIfam" id="NF005681">
    <property type="entry name" value="PRK07478.1"/>
    <property type="match status" value="1"/>
</dbReference>
<dbReference type="InterPro" id="IPR036291">
    <property type="entry name" value="NAD(P)-bd_dom_sf"/>
</dbReference>
<gene>
    <name evidence="3" type="ORF">OE747_21060</name>
</gene>
<evidence type="ECO:0000313" key="4">
    <source>
        <dbReference type="Proteomes" id="UP001320899"/>
    </source>
</evidence>
<dbReference type="InterPro" id="IPR020904">
    <property type="entry name" value="Sc_DH/Rdtase_CS"/>
</dbReference>
<dbReference type="PRINTS" id="PR00080">
    <property type="entry name" value="SDRFAMILY"/>
</dbReference>
<protein>
    <submittedName>
        <fullName evidence="3">SDR family oxidoreductase</fullName>
    </submittedName>
</protein>
<dbReference type="PROSITE" id="PS51257">
    <property type="entry name" value="PROKAR_LIPOPROTEIN"/>
    <property type="match status" value="1"/>
</dbReference>
<evidence type="ECO:0000259" key="2">
    <source>
        <dbReference type="SMART" id="SM00822"/>
    </source>
</evidence>
<comment type="similarity">
    <text evidence="1">Belongs to the short-chain dehydrogenases/reductases (SDR) family.</text>
</comment>
<dbReference type="InterPro" id="IPR057326">
    <property type="entry name" value="KR_dom"/>
</dbReference>
<dbReference type="CDD" id="cd05233">
    <property type="entry name" value="SDR_c"/>
    <property type="match status" value="1"/>
</dbReference>
<dbReference type="InterPro" id="IPR002347">
    <property type="entry name" value="SDR_fam"/>
</dbReference>
<accession>A0ABT3AQ86</accession>
<name>A0ABT3AQ86_9RHOB</name>
<organism evidence="3 4">
    <name type="scientific">Ruegeria aquimaris</name>
    <dbReference type="NCBI Taxonomy" id="2984333"/>
    <lineage>
        <taxon>Bacteria</taxon>
        <taxon>Pseudomonadati</taxon>
        <taxon>Pseudomonadota</taxon>
        <taxon>Alphaproteobacteria</taxon>
        <taxon>Rhodobacterales</taxon>
        <taxon>Roseobacteraceae</taxon>
        <taxon>Ruegeria</taxon>
    </lineage>
</organism>
<dbReference type="EMBL" id="JAOWLB010000022">
    <property type="protein sequence ID" value="MCV2890831.1"/>
    <property type="molecule type" value="Genomic_DNA"/>
</dbReference>
<reference evidence="3 4" key="1">
    <citation type="submission" date="2022-10" db="EMBL/GenBank/DDBJ databases">
        <title>Ruegeria sp. nov., isolated from ocean surface sediments.</title>
        <authorList>
            <person name="He W."/>
            <person name="Xue H.-P."/>
            <person name="Zhang D.-F."/>
        </authorList>
    </citation>
    <scope>NUCLEOTIDE SEQUENCE [LARGE SCALE GENOMIC DNA]</scope>
    <source>
        <strain evidence="3 4">XHP0148</strain>
    </source>
</reference>
<dbReference type="PROSITE" id="PS00061">
    <property type="entry name" value="ADH_SHORT"/>
    <property type="match status" value="1"/>
</dbReference>
<keyword evidence="4" id="KW-1185">Reference proteome</keyword>
<dbReference type="RefSeq" id="WP_263830461.1">
    <property type="nucleotide sequence ID" value="NZ_JAOWLB010000022.1"/>
</dbReference>
<dbReference type="PANTHER" id="PTHR42760">
    <property type="entry name" value="SHORT-CHAIN DEHYDROGENASES/REDUCTASES FAMILY MEMBER"/>
    <property type="match status" value="1"/>
</dbReference>
<feature type="domain" description="Ketoreductase" evidence="2">
    <location>
        <begin position="6"/>
        <end position="201"/>
    </location>
</feature>
<sequence length="250" mass="25545">MELNGKTIIITGASSGIGACAALLFAREGANVVLGARRRDELEQLTQQITQASGQAVCLAGDVTDEIYSHRLVELAQSRFGGLDGAFNNAGMMGEIGPIARMTTANWTDVISTNLTSAFFAARAQAPALAARGGAMVFTSSFVGVNNGGMPGMGAYAASKAGLVGLVQSLASDHAAEGVRVNALLPGGTQTAMAGDDPDTHAFIAGLHPMKRMAEPEEIAQAALFLLSDRSSFVTGAAMSADGGISVRLV</sequence>
<evidence type="ECO:0000313" key="3">
    <source>
        <dbReference type="EMBL" id="MCV2890831.1"/>
    </source>
</evidence>
<proteinExistence type="inferred from homology"/>
<dbReference type="Pfam" id="PF13561">
    <property type="entry name" value="adh_short_C2"/>
    <property type="match status" value="1"/>
</dbReference>
<dbReference type="PANTHER" id="PTHR42760:SF40">
    <property type="entry name" value="3-OXOACYL-[ACYL-CARRIER-PROTEIN] REDUCTASE, CHLOROPLASTIC"/>
    <property type="match status" value="1"/>
</dbReference>
<dbReference type="PRINTS" id="PR00081">
    <property type="entry name" value="GDHRDH"/>
</dbReference>
<dbReference type="SMART" id="SM00822">
    <property type="entry name" value="PKS_KR"/>
    <property type="match status" value="1"/>
</dbReference>